<gene>
    <name evidence="10" type="primary">cyc50</name>
    <name evidence="10" type="ORF">VOLCADRAFT_100018</name>
</gene>
<keyword evidence="6" id="KW-0456">Lyase</keyword>
<keyword evidence="4" id="KW-1133">Transmembrane helix</keyword>
<comment type="subcellular location">
    <subcellularLocation>
        <location evidence="1">Membrane</location>
    </subcellularLocation>
</comment>
<organism evidence="11">
    <name type="scientific">Volvox carteri f. nagariensis</name>
    <dbReference type="NCBI Taxonomy" id="3068"/>
    <lineage>
        <taxon>Eukaryota</taxon>
        <taxon>Viridiplantae</taxon>
        <taxon>Chlorophyta</taxon>
        <taxon>core chlorophytes</taxon>
        <taxon>Chlorophyceae</taxon>
        <taxon>CS clade</taxon>
        <taxon>Chlamydomonadales</taxon>
        <taxon>Volvocaceae</taxon>
        <taxon>Volvox</taxon>
    </lineage>
</organism>
<dbReference type="Gene3D" id="3.30.70.1230">
    <property type="entry name" value="Nucleotide cyclase"/>
    <property type="match status" value="2"/>
</dbReference>
<reference evidence="10 11" key="1">
    <citation type="journal article" date="2010" name="Science">
        <title>Genomic analysis of organismal complexity in the multicellular green alga Volvox carteri.</title>
        <authorList>
            <person name="Prochnik S.E."/>
            <person name="Umen J."/>
            <person name="Nedelcu A.M."/>
            <person name="Hallmann A."/>
            <person name="Miller S.M."/>
            <person name="Nishii I."/>
            <person name="Ferris P."/>
            <person name="Kuo A."/>
            <person name="Mitros T."/>
            <person name="Fritz-Laylin L.K."/>
            <person name="Hellsten U."/>
            <person name="Chapman J."/>
            <person name="Simakov O."/>
            <person name="Rensing S.A."/>
            <person name="Terry A."/>
            <person name="Pangilinan J."/>
            <person name="Kapitonov V."/>
            <person name="Jurka J."/>
            <person name="Salamov A."/>
            <person name="Shapiro H."/>
            <person name="Schmutz J."/>
            <person name="Grimwood J."/>
            <person name="Lindquist E."/>
            <person name="Lucas S."/>
            <person name="Grigoriev I.V."/>
            <person name="Schmitt R."/>
            <person name="Kirk D."/>
            <person name="Rokhsar D.S."/>
        </authorList>
    </citation>
    <scope>NUCLEOTIDE SEQUENCE [LARGE SCALE GENOMIC DNA]</scope>
    <source>
        <strain evidence="11">f. Nagariensis / Eve</strain>
    </source>
</reference>
<keyword evidence="2" id="KW-0812">Transmembrane</keyword>
<dbReference type="InterPro" id="IPR001054">
    <property type="entry name" value="A/G_cyclase"/>
</dbReference>
<dbReference type="PROSITE" id="PS50125">
    <property type="entry name" value="GUANYLATE_CYCLASE_2"/>
    <property type="match status" value="1"/>
</dbReference>
<feature type="chain" id="PRO_5003124568" evidence="8">
    <location>
        <begin position="20"/>
        <end position="291"/>
    </location>
</feature>
<evidence type="ECO:0000256" key="2">
    <source>
        <dbReference type="ARBA" id="ARBA00022692"/>
    </source>
</evidence>
<feature type="compositionally biased region" description="Low complexity" evidence="7">
    <location>
        <begin position="104"/>
        <end position="117"/>
    </location>
</feature>
<sequence>MDALMRLLLLLLLLVLLLALLPRLVLLCCDCNDIVGFTTMSKMVPAAAVMAFLSELYSKLDALVDQYGVWKVETAGDCYIVAAGVVRQDADGFQSVPPPPQPPSVVAYPQQQQQQQPNTEIRPWLGRGSAAASAPQCPQVFSGVHHLPSPKPSDPEASNAGQRQVEHPDSGAGVGGATTRVAADAAAAATPVDNDVPSAEARRDAEAVFRFALAMLEAAREVRMPHNGEPVQLRVGIHSGPLVSGVIGTKMPKFALFGDTMNTASRMESTCKPAYGRRTDQRQRCHGDLHI</sequence>
<keyword evidence="8" id="KW-0732">Signal</keyword>
<dbReference type="GO" id="GO:0004383">
    <property type="term" value="F:guanylate cyclase activity"/>
    <property type="evidence" value="ECO:0007669"/>
    <property type="project" value="TreeGrafter"/>
</dbReference>
<dbReference type="GO" id="GO:0004016">
    <property type="term" value="F:adenylate cyclase activity"/>
    <property type="evidence" value="ECO:0007669"/>
    <property type="project" value="TreeGrafter"/>
</dbReference>
<dbReference type="InParanoid" id="D8UJ75"/>
<dbReference type="GO" id="GO:0001653">
    <property type="term" value="F:peptide receptor activity"/>
    <property type="evidence" value="ECO:0007669"/>
    <property type="project" value="TreeGrafter"/>
</dbReference>
<dbReference type="eggNOG" id="KOG4171">
    <property type="taxonomic scope" value="Eukaryota"/>
</dbReference>
<feature type="region of interest" description="Disordered" evidence="7">
    <location>
        <begin position="91"/>
        <end position="118"/>
    </location>
</feature>
<evidence type="ECO:0000256" key="3">
    <source>
        <dbReference type="ARBA" id="ARBA00022741"/>
    </source>
</evidence>
<evidence type="ECO:0000256" key="6">
    <source>
        <dbReference type="ARBA" id="ARBA00023239"/>
    </source>
</evidence>
<evidence type="ECO:0000256" key="8">
    <source>
        <dbReference type="SAM" id="SignalP"/>
    </source>
</evidence>
<dbReference type="CDD" id="cd07302">
    <property type="entry name" value="CHD"/>
    <property type="match status" value="1"/>
</dbReference>
<dbReference type="Proteomes" id="UP000001058">
    <property type="component" value="Unassembled WGS sequence"/>
</dbReference>
<dbReference type="EMBL" id="GL378423">
    <property type="protein sequence ID" value="EFJ40224.1"/>
    <property type="molecule type" value="Genomic_DNA"/>
</dbReference>
<evidence type="ECO:0000256" key="7">
    <source>
        <dbReference type="SAM" id="MobiDB-lite"/>
    </source>
</evidence>
<dbReference type="InterPro" id="IPR050401">
    <property type="entry name" value="Cyclic_nucleotide_synthase"/>
</dbReference>
<dbReference type="InterPro" id="IPR029787">
    <property type="entry name" value="Nucleotide_cyclase"/>
</dbReference>
<dbReference type="KEGG" id="vcn:VOLCADRAFT_100018"/>
<feature type="domain" description="Guanylate cyclase" evidence="9">
    <location>
        <begin position="33"/>
        <end position="268"/>
    </location>
</feature>
<dbReference type="AlphaFoldDB" id="D8UJ75"/>
<dbReference type="GO" id="GO:0007168">
    <property type="term" value="P:receptor guanylyl cyclase signaling pathway"/>
    <property type="evidence" value="ECO:0007669"/>
    <property type="project" value="TreeGrafter"/>
</dbReference>
<evidence type="ECO:0000256" key="4">
    <source>
        <dbReference type="ARBA" id="ARBA00022989"/>
    </source>
</evidence>
<protein>
    <submittedName>
        <fullName evidence="10">Guanylyl and adenylyl cyclase family member</fullName>
    </submittedName>
</protein>
<evidence type="ECO:0000256" key="5">
    <source>
        <dbReference type="ARBA" id="ARBA00023136"/>
    </source>
</evidence>
<dbReference type="SMART" id="SM00044">
    <property type="entry name" value="CYCc"/>
    <property type="match status" value="1"/>
</dbReference>
<name>D8UJ75_VOLCA</name>
<dbReference type="STRING" id="3068.D8UJ75"/>
<evidence type="ECO:0000259" key="9">
    <source>
        <dbReference type="PROSITE" id="PS50125"/>
    </source>
</evidence>
<evidence type="ECO:0000313" key="11">
    <source>
        <dbReference type="Proteomes" id="UP000001058"/>
    </source>
</evidence>
<accession>D8UJ75</accession>
<evidence type="ECO:0000313" key="10">
    <source>
        <dbReference type="EMBL" id="EFJ40224.1"/>
    </source>
</evidence>
<dbReference type="GeneID" id="9628163"/>
<proteinExistence type="predicted"/>
<feature type="signal peptide" evidence="8">
    <location>
        <begin position="1"/>
        <end position="19"/>
    </location>
</feature>
<dbReference type="PANTHER" id="PTHR11920:SF335">
    <property type="entry name" value="GUANYLATE CYCLASE"/>
    <property type="match status" value="1"/>
</dbReference>
<dbReference type="PANTHER" id="PTHR11920">
    <property type="entry name" value="GUANYLYL CYCLASE"/>
    <property type="match status" value="1"/>
</dbReference>
<dbReference type="SUPFAM" id="SSF55073">
    <property type="entry name" value="Nucleotide cyclase"/>
    <property type="match status" value="1"/>
</dbReference>
<keyword evidence="5" id="KW-0472">Membrane</keyword>
<dbReference type="GO" id="GO:0035556">
    <property type="term" value="P:intracellular signal transduction"/>
    <property type="evidence" value="ECO:0007669"/>
    <property type="project" value="InterPro"/>
</dbReference>
<feature type="region of interest" description="Disordered" evidence="7">
    <location>
        <begin position="140"/>
        <end position="176"/>
    </location>
</feature>
<dbReference type="GO" id="GO:0000166">
    <property type="term" value="F:nucleotide binding"/>
    <property type="evidence" value="ECO:0007669"/>
    <property type="project" value="UniProtKB-KW"/>
</dbReference>
<keyword evidence="3" id="KW-0547">Nucleotide-binding</keyword>
<dbReference type="RefSeq" id="XP_002958704.1">
    <property type="nucleotide sequence ID" value="XM_002958658.1"/>
</dbReference>
<dbReference type="OrthoDB" id="6127067at2759"/>
<dbReference type="GO" id="GO:0005886">
    <property type="term" value="C:plasma membrane"/>
    <property type="evidence" value="ECO:0007669"/>
    <property type="project" value="TreeGrafter"/>
</dbReference>
<keyword evidence="11" id="KW-1185">Reference proteome</keyword>
<evidence type="ECO:0000256" key="1">
    <source>
        <dbReference type="ARBA" id="ARBA00004370"/>
    </source>
</evidence>
<dbReference type="Pfam" id="PF00211">
    <property type="entry name" value="Guanylate_cyc"/>
    <property type="match status" value="2"/>
</dbReference>